<evidence type="ECO:0000313" key="2">
    <source>
        <dbReference type="EMBL" id="MDA1362462.1"/>
    </source>
</evidence>
<dbReference type="Pfam" id="PF19953">
    <property type="entry name" value="EACC1"/>
    <property type="match status" value="1"/>
</dbReference>
<evidence type="ECO:0000313" key="3">
    <source>
        <dbReference type="Proteomes" id="UP001146067"/>
    </source>
</evidence>
<keyword evidence="3" id="KW-1185">Reference proteome</keyword>
<name>A0A9X3PEX7_9ACTN</name>
<dbReference type="AlphaFoldDB" id="A0A9X3PEX7"/>
<feature type="transmembrane region" description="Helical" evidence="1">
    <location>
        <begin position="50"/>
        <end position="72"/>
    </location>
</feature>
<keyword evidence="1" id="KW-1133">Transmembrane helix</keyword>
<organism evidence="2 3">
    <name type="scientific">Glycomyces luteolus</name>
    <dbReference type="NCBI Taxonomy" id="2670330"/>
    <lineage>
        <taxon>Bacteria</taxon>
        <taxon>Bacillati</taxon>
        <taxon>Actinomycetota</taxon>
        <taxon>Actinomycetes</taxon>
        <taxon>Glycomycetales</taxon>
        <taxon>Glycomycetaceae</taxon>
        <taxon>Glycomyces</taxon>
    </lineage>
</organism>
<dbReference type="RefSeq" id="WP_270112542.1">
    <property type="nucleotide sequence ID" value="NZ_JAPZVP010000024.1"/>
</dbReference>
<evidence type="ECO:0000256" key="1">
    <source>
        <dbReference type="SAM" id="Phobius"/>
    </source>
</evidence>
<reference evidence="2" key="1">
    <citation type="submission" date="2022-12" db="EMBL/GenBank/DDBJ databases">
        <title>Gycomyces niveus sp.nov.,a novel actinomycete isolated from soil in Shouguan.</title>
        <authorList>
            <person name="Yang X."/>
        </authorList>
    </citation>
    <scope>NUCLEOTIDE SEQUENCE</scope>
    <source>
        <strain evidence="2">NEAU-A15</strain>
    </source>
</reference>
<keyword evidence="1" id="KW-0472">Membrane</keyword>
<sequence>MEVRICTDGDHGDELRMLNSWLSNEPELRGRVKLERSAPGATELGAVVEAVIVALGAGGTGSILASSLVTWIKSRRTTVRLKVQVSSKTVELELATVDDVGPVLKQVLDVVTDD</sequence>
<dbReference type="Proteomes" id="UP001146067">
    <property type="component" value="Unassembled WGS sequence"/>
</dbReference>
<dbReference type="InterPro" id="IPR045428">
    <property type="entry name" value="EACC1"/>
</dbReference>
<gene>
    <name evidence="2" type="ORF">O1R50_22765</name>
</gene>
<accession>A0A9X3PEX7</accession>
<dbReference type="EMBL" id="JAPZVP010000024">
    <property type="protein sequence ID" value="MDA1362462.1"/>
    <property type="molecule type" value="Genomic_DNA"/>
</dbReference>
<protein>
    <submittedName>
        <fullName evidence="2">Uncharacterized protein</fullName>
    </submittedName>
</protein>
<comment type="caution">
    <text evidence="2">The sequence shown here is derived from an EMBL/GenBank/DDBJ whole genome shotgun (WGS) entry which is preliminary data.</text>
</comment>
<keyword evidence="1" id="KW-0812">Transmembrane</keyword>
<proteinExistence type="predicted"/>